<proteinExistence type="predicted"/>
<evidence type="ECO:0000313" key="4">
    <source>
        <dbReference type="Proteomes" id="UP000095347"/>
    </source>
</evidence>
<sequence>MKKITLAIFMAVMFPSTSFADWSKVGGNDIGDTFYIDFERIKKQNGYVYFWDLTDFLHPQGGALSVQDYKQADCKSFKFIRLHRLAHTEPMAKGSPTPYTPPSKWEHPRLKSVAGALLEIVCK</sequence>
<organism evidence="3 4">
    <name type="scientific">Magnetovibrio blakemorei</name>
    <dbReference type="NCBI Taxonomy" id="28181"/>
    <lineage>
        <taxon>Bacteria</taxon>
        <taxon>Pseudomonadati</taxon>
        <taxon>Pseudomonadota</taxon>
        <taxon>Alphaproteobacteria</taxon>
        <taxon>Rhodospirillales</taxon>
        <taxon>Magnetovibrionaceae</taxon>
        <taxon>Magnetovibrio</taxon>
    </lineage>
</organism>
<dbReference type="Proteomes" id="UP000095347">
    <property type="component" value="Unassembled WGS sequence"/>
</dbReference>
<accession>A0A1E5Q352</accession>
<keyword evidence="1" id="KW-0732">Signal</keyword>
<keyword evidence="4" id="KW-1185">Reference proteome</keyword>
<dbReference type="OrthoDB" id="7359917at2"/>
<gene>
    <name evidence="3" type="ORF">BEN30_01085</name>
</gene>
<evidence type="ECO:0000256" key="1">
    <source>
        <dbReference type="SAM" id="SignalP"/>
    </source>
</evidence>
<reference evidence="4" key="1">
    <citation type="submission" date="2016-07" db="EMBL/GenBank/DDBJ databases">
        <authorList>
            <person name="Florea S."/>
            <person name="Webb J.S."/>
            <person name="Jaromczyk J."/>
            <person name="Schardl C.L."/>
        </authorList>
    </citation>
    <scope>NUCLEOTIDE SEQUENCE [LARGE SCALE GENOMIC DNA]</scope>
    <source>
        <strain evidence="4">MV-1</strain>
    </source>
</reference>
<dbReference type="EMBL" id="MCGG01000078">
    <property type="protein sequence ID" value="OEJ64032.1"/>
    <property type="molecule type" value="Genomic_DNA"/>
</dbReference>
<evidence type="ECO:0000313" key="3">
    <source>
        <dbReference type="EMBL" id="OEJ64032.1"/>
    </source>
</evidence>
<dbReference type="AlphaFoldDB" id="A0A1E5Q352"/>
<feature type="chain" id="PRO_5009184030" description="Surface-adhesin protein E-like domain-containing protein" evidence="1">
    <location>
        <begin position="21"/>
        <end position="123"/>
    </location>
</feature>
<dbReference type="Pfam" id="PF16747">
    <property type="entry name" value="Adhesin_E"/>
    <property type="match status" value="1"/>
</dbReference>
<comment type="caution">
    <text evidence="3">The sequence shown here is derived from an EMBL/GenBank/DDBJ whole genome shotgun (WGS) entry which is preliminary data.</text>
</comment>
<name>A0A1E5Q352_9PROT</name>
<dbReference type="RefSeq" id="WP_069959380.1">
    <property type="nucleotide sequence ID" value="NZ_MCGG01000078.1"/>
</dbReference>
<dbReference type="InterPro" id="IPR031939">
    <property type="entry name" value="Adhesin_E-like"/>
</dbReference>
<feature type="domain" description="Surface-adhesin protein E-like" evidence="2">
    <location>
        <begin position="22"/>
        <end position="123"/>
    </location>
</feature>
<protein>
    <recommendedName>
        <fullName evidence="2">Surface-adhesin protein E-like domain-containing protein</fullName>
    </recommendedName>
</protein>
<evidence type="ECO:0000259" key="2">
    <source>
        <dbReference type="Pfam" id="PF16747"/>
    </source>
</evidence>
<feature type="signal peptide" evidence="1">
    <location>
        <begin position="1"/>
        <end position="20"/>
    </location>
</feature>